<dbReference type="PANTHER" id="PTHR30478:SF0">
    <property type="entry name" value="BETA SLIDING CLAMP"/>
    <property type="match status" value="1"/>
</dbReference>
<dbReference type="SMART" id="SM00480">
    <property type="entry name" value="POL3Bc"/>
    <property type="match status" value="1"/>
</dbReference>
<dbReference type="GO" id="GO:0009360">
    <property type="term" value="C:DNA polymerase III complex"/>
    <property type="evidence" value="ECO:0007669"/>
    <property type="project" value="InterPro"/>
</dbReference>
<dbReference type="GO" id="GO:0003677">
    <property type="term" value="F:DNA binding"/>
    <property type="evidence" value="ECO:0007669"/>
    <property type="project" value="UniProtKB-KW"/>
</dbReference>
<dbReference type="Gene3D" id="3.70.10.10">
    <property type="match status" value="1"/>
</dbReference>
<dbReference type="InterPro" id="IPR046938">
    <property type="entry name" value="DNA_clamp_sf"/>
</dbReference>
<dbReference type="Pfam" id="PF00712">
    <property type="entry name" value="DNA_pol3_beta"/>
    <property type="match status" value="1"/>
</dbReference>
<keyword evidence="7" id="KW-0239">DNA-directed DNA polymerase</keyword>
<evidence type="ECO:0000259" key="11">
    <source>
        <dbReference type="Pfam" id="PF02768"/>
    </source>
</evidence>
<dbReference type="Gene3D" id="3.10.150.10">
    <property type="entry name" value="DNA Polymerase III, subunit A, domain 2"/>
    <property type="match status" value="1"/>
</dbReference>
<dbReference type="SUPFAM" id="SSF55979">
    <property type="entry name" value="DNA clamp"/>
    <property type="match status" value="3"/>
</dbReference>
<evidence type="ECO:0000259" key="10">
    <source>
        <dbReference type="Pfam" id="PF02767"/>
    </source>
</evidence>
<protein>
    <recommendedName>
        <fullName evidence="13">Beta sliding clamp</fullName>
    </recommendedName>
</protein>
<evidence type="ECO:0000313" key="12">
    <source>
        <dbReference type="EMBL" id="KKM71422.1"/>
    </source>
</evidence>
<dbReference type="Pfam" id="PF02767">
    <property type="entry name" value="DNA_pol3_beta_2"/>
    <property type="match status" value="1"/>
</dbReference>
<dbReference type="PANTHER" id="PTHR30478">
    <property type="entry name" value="DNA POLYMERASE III SUBUNIT BETA"/>
    <property type="match status" value="1"/>
</dbReference>
<dbReference type="InterPro" id="IPR022635">
    <property type="entry name" value="DNA_polIII_beta_C"/>
</dbReference>
<evidence type="ECO:0000256" key="3">
    <source>
        <dbReference type="ARBA" id="ARBA00022490"/>
    </source>
</evidence>
<dbReference type="CDD" id="cd00140">
    <property type="entry name" value="beta_clamp"/>
    <property type="match status" value="1"/>
</dbReference>
<keyword evidence="3" id="KW-0963">Cytoplasm</keyword>
<evidence type="ECO:0000256" key="4">
    <source>
        <dbReference type="ARBA" id="ARBA00022679"/>
    </source>
</evidence>
<keyword evidence="8" id="KW-0238">DNA-binding</keyword>
<evidence type="ECO:0000256" key="2">
    <source>
        <dbReference type="ARBA" id="ARBA00010752"/>
    </source>
</evidence>
<organism evidence="12">
    <name type="scientific">marine sediment metagenome</name>
    <dbReference type="NCBI Taxonomy" id="412755"/>
    <lineage>
        <taxon>unclassified sequences</taxon>
        <taxon>metagenomes</taxon>
        <taxon>ecological metagenomes</taxon>
    </lineage>
</organism>
<dbReference type="AlphaFoldDB" id="A0A0F9MQD3"/>
<proteinExistence type="inferred from homology"/>
<feature type="domain" description="DNA polymerase III beta sliding clamp central" evidence="10">
    <location>
        <begin position="127"/>
        <end position="240"/>
    </location>
</feature>
<keyword evidence="4" id="KW-0808">Transferase</keyword>
<evidence type="ECO:0000256" key="6">
    <source>
        <dbReference type="ARBA" id="ARBA00022705"/>
    </source>
</evidence>
<dbReference type="NCBIfam" id="TIGR00663">
    <property type="entry name" value="dnan"/>
    <property type="match status" value="1"/>
</dbReference>
<evidence type="ECO:0000256" key="8">
    <source>
        <dbReference type="ARBA" id="ARBA00023125"/>
    </source>
</evidence>
<evidence type="ECO:0000259" key="9">
    <source>
        <dbReference type="Pfam" id="PF00712"/>
    </source>
</evidence>
<dbReference type="PIRSF" id="PIRSF000804">
    <property type="entry name" value="DNA_pol_III_b"/>
    <property type="match status" value="1"/>
</dbReference>
<dbReference type="GO" id="GO:0006271">
    <property type="term" value="P:DNA strand elongation involved in DNA replication"/>
    <property type="evidence" value="ECO:0007669"/>
    <property type="project" value="TreeGrafter"/>
</dbReference>
<reference evidence="12" key="1">
    <citation type="journal article" date="2015" name="Nature">
        <title>Complex archaea that bridge the gap between prokaryotes and eukaryotes.</title>
        <authorList>
            <person name="Spang A."/>
            <person name="Saw J.H."/>
            <person name="Jorgensen S.L."/>
            <person name="Zaremba-Niedzwiedzka K."/>
            <person name="Martijn J."/>
            <person name="Lind A.E."/>
            <person name="van Eijk R."/>
            <person name="Schleper C."/>
            <person name="Guy L."/>
            <person name="Ettema T.J."/>
        </authorList>
    </citation>
    <scope>NUCLEOTIDE SEQUENCE</scope>
</reference>
<feature type="domain" description="DNA polymerase III beta sliding clamp C-terminal" evidence="11">
    <location>
        <begin position="242"/>
        <end position="363"/>
    </location>
</feature>
<evidence type="ECO:0000256" key="7">
    <source>
        <dbReference type="ARBA" id="ARBA00022932"/>
    </source>
</evidence>
<dbReference type="GO" id="GO:0005737">
    <property type="term" value="C:cytoplasm"/>
    <property type="evidence" value="ECO:0007669"/>
    <property type="project" value="UniProtKB-SubCell"/>
</dbReference>
<dbReference type="InterPro" id="IPR022637">
    <property type="entry name" value="DNA_polIII_beta_cen"/>
</dbReference>
<evidence type="ECO:0000256" key="5">
    <source>
        <dbReference type="ARBA" id="ARBA00022695"/>
    </source>
</evidence>
<keyword evidence="5" id="KW-0548">Nucleotidyltransferase</keyword>
<sequence>MKINCKREDFLESIQVVQNALTSTALPVLSYVLLEAGPEKITLTTTNLETTIRSSFPAQVEGEGEICLPGDKLFYILRELPSAPVALEIEKSKATIRCKKAMFQLLGFSAEDFPEVPQIMVEKFFSLSQEELRQMIQRTVFAASRDETHQNLNGAYLEVEEKDAKLVATDGRRLSFVHLSLASSSLSSGEAIIPLRALQQLARILSGDEEVKIGVSERQIFFEMDHILLISQLVDAKFPDYRKVIPTEFSIAILADRDDLLRSVRRVSLLTDEKSRLLKFKLKENTLLISAEAAELGYAYEEIDVRRERGEEIEIGFSSTYLLDILKNIEKGEVRIELTDSEGPGVIRPSENKDHICVLMPVRLRGMEEEEVE</sequence>
<feature type="domain" description="DNA polymerase III beta sliding clamp N-terminal" evidence="9">
    <location>
        <begin position="1"/>
        <end position="117"/>
    </location>
</feature>
<dbReference type="InterPro" id="IPR001001">
    <property type="entry name" value="DNA_polIII_beta"/>
</dbReference>
<comment type="caution">
    <text evidence="12">The sequence shown here is derived from an EMBL/GenBank/DDBJ whole genome shotgun (WGS) entry which is preliminary data.</text>
</comment>
<name>A0A0F9MQD3_9ZZZZ</name>
<dbReference type="GO" id="GO:0008408">
    <property type="term" value="F:3'-5' exonuclease activity"/>
    <property type="evidence" value="ECO:0007669"/>
    <property type="project" value="InterPro"/>
</dbReference>
<accession>A0A0F9MQD3</accession>
<evidence type="ECO:0008006" key="13">
    <source>
        <dbReference type="Google" id="ProtNLM"/>
    </source>
</evidence>
<dbReference type="EMBL" id="LAZR01009639">
    <property type="protein sequence ID" value="KKM71422.1"/>
    <property type="molecule type" value="Genomic_DNA"/>
</dbReference>
<dbReference type="Pfam" id="PF02768">
    <property type="entry name" value="DNA_pol3_beta_3"/>
    <property type="match status" value="1"/>
</dbReference>
<evidence type="ECO:0000256" key="1">
    <source>
        <dbReference type="ARBA" id="ARBA00004496"/>
    </source>
</evidence>
<gene>
    <name evidence="12" type="ORF">LCGC14_1430730</name>
</gene>
<comment type="subcellular location">
    <subcellularLocation>
        <location evidence="1">Cytoplasm</location>
    </subcellularLocation>
</comment>
<keyword evidence="6" id="KW-0235">DNA replication</keyword>
<dbReference type="InterPro" id="IPR022634">
    <property type="entry name" value="DNA_polIII_beta_N"/>
</dbReference>
<dbReference type="GO" id="GO:0003887">
    <property type="term" value="F:DNA-directed DNA polymerase activity"/>
    <property type="evidence" value="ECO:0007669"/>
    <property type="project" value="UniProtKB-KW"/>
</dbReference>
<comment type="similarity">
    <text evidence="2">Belongs to the beta sliding clamp family.</text>
</comment>